<evidence type="ECO:0000313" key="2">
    <source>
        <dbReference type="Ensembl" id="ENSMPUP00000013135.1"/>
    </source>
</evidence>
<dbReference type="HOGENOM" id="CLU_2557711_0_0_1"/>
<proteinExistence type="predicted"/>
<dbReference type="STRING" id="9669.ENSMPUP00000013135"/>
<dbReference type="InParanoid" id="M3YP78"/>
<protein>
    <submittedName>
        <fullName evidence="2">DNA dC-&gt;dU-editing enzyme APOBEC-3A-like</fullName>
    </submittedName>
</protein>
<feature type="region of interest" description="Disordered" evidence="1">
    <location>
        <begin position="41"/>
        <end position="82"/>
    </location>
</feature>
<reference evidence="2" key="1">
    <citation type="submission" date="2024-06" db="UniProtKB">
        <authorList>
            <consortium name="Ensembl"/>
        </authorList>
    </citation>
    <scope>IDENTIFICATION</scope>
</reference>
<name>M3YP78_MUSPF</name>
<dbReference type="Gene3D" id="3.40.140.10">
    <property type="entry name" value="Cytidine Deaminase, domain 2"/>
    <property type="match status" value="1"/>
</dbReference>
<dbReference type="OMA" id="GTFAVER"/>
<organism evidence="2">
    <name type="scientific">Mustela putorius furo</name>
    <name type="common">European domestic ferret</name>
    <name type="synonym">Mustela furo</name>
    <dbReference type="NCBI Taxonomy" id="9669"/>
    <lineage>
        <taxon>Eukaryota</taxon>
        <taxon>Metazoa</taxon>
        <taxon>Chordata</taxon>
        <taxon>Craniata</taxon>
        <taxon>Vertebrata</taxon>
        <taxon>Euteleostomi</taxon>
        <taxon>Mammalia</taxon>
        <taxon>Eutheria</taxon>
        <taxon>Laurasiatheria</taxon>
        <taxon>Carnivora</taxon>
        <taxon>Caniformia</taxon>
        <taxon>Musteloidea</taxon>
        <taxon>Mustelidae</taxon>
        <taxon>Mustelinae</taxon>
        <taxon>Mustela</taxon>
    </lineage>
</organism>
<evidence type="ECO:0000256" key="1">
    <source>
        <dbReference type="SAM" id="MobiDB-lite"/>
    </source>
</evidence>
<dbReference type="GeneTree" id="ENSGT00950000185252"/>
<dbReference type="EMBL" id="AEYP01012723">
    <property type="status" value="NOT_ANNOTATED_CDS"/>
    <property type="molecule type" value="Genomic_DNA"/>
</dbReference>
<dbReference type="AlphaFoldDB" id="M3YP78"/>
<dbReference type="KEGG" id="mpuf:106004874"/>
<accession>M3YP78</accession>
<sequence>MDAGAEAWDRLDEDTFIDNFHNAIWLPRTYLCYEVEHPGQGSGIPPGQDKGVLRNKVTSPAGPHLARPPHPGTFAVERSGWT</sequence>
<dbReference type="Ensembl" id="ENSMPUT00000013346.1">
    <property type="protein sequence ID" value="ENSMPUP00000013135.1"/>
    <property type="gene ID" value="ENSMPUG00000013233.1"/>
</dbReference>